<dbReference type="EMBL" id="CAQJ01000040">
    <property type="protein sequence ID" value="CCQ90705.1"/>
    <property type="molecule type" value="Genomic_DNA"/>
</dbReference>
<comment type="caution">
    <text evidence="1">The sequence shown here is derived from an EMBL/GenBank/DDBJ whole genome shotgun (WGS) entry which is preliminary data.</text>
</comment>
<dbReference type="InParanoid" id="M1ZBV1"/>
<dbReference type="SUPFAM" id="SSF55486">
    <property type="entry name" value="Metalloproteases ('zincins'), catalytic domain"/>
    <property type="match status" value="1"/>
</dbReference>
<gene>
    <name evidence="1" type="ORF">NITGR_360043</name>
</gene>
<dbReference type="HOGENOM" id="CLU_369995_0_0_0"/>
<accession>M1ZBV1</accession>
<proteinExistence type="predicted"/>
<dbReference type="OrthoDB" id="9825279at2"/>
<evidence type="ECO:0000313" key="1">
    <source>
        <dbReference type="EMBL" id="CCQ90705.1"/>
    </source>
</evidence>
<dbReference type="RefSeq" id="WP_005008545.1">
    <property type="nucleotide sequence ID" value="NZ_HG422173.1"/>
</dbReference>
<sequence length="752" mass="82181">MAVIDCDSPYPISGKGKVSYSFSSTATQAIANAVAKVQEQADVLAGLEALNHECRVECPHRSVSTAQYTITRRWSTWTSMWDLIASVFHFEWKYSGHVEFDWSANVRCGRPPHIGIEPPPSPFDLEPEGQPFKPGDFDMMSSTSGVRVLDSETQAAVPGVAVQFKVHSGPFRFDRGAQQARAVSDESGLASVPGTFLKTGASIVSATWADGTGPEAFFLRQSGATTFNLDIKGACDVSADDGNIRVRVHATDMAGRPVAGAKLKLEGQYDRRLSRTVVEGTVQDLGGGVYEGVLKAHEAGSLLLYVEDPLTEAAQSRWICVKPGKAAAIRIVGNTRPRIQQPYGEITLRTRLEDQFGNALDPARIVCSANGAEVPLQTVEHDEGRFVLVQKGHQTVDVVLSDKESEVTAQQPVEFPAVWLGRPGLVYEGDTYITPLYLAPPLEREVTEGQVKVRFDTKMVAFQKFSEAPDFKGTVERVTDAPGDTLLFNLAPEIALTAEKFPDGLYLGDVVWQCQGVGETCFSTSAILSPETPAYVDCLPQKARLAVACVCVNIIHPSFDHIPNRRTWERAINAIERRAQIFGTAISANVTRCCPHMSVRVQRTALSRQEIRQITQIVGTRGISAVSDSQKFSNPARFPNEPIEFGIRENCINIYVWPFSRANPNYRERGDTHIGPVAGRSTGLAGRCVIDPVVAANERYAVAHEMGHAMGLTHASAGGERFNLMWPQSNRGANLNEDQCKTIWAAQTTYPC</sequence>
<protein>
    <submittedName>
        <fullName evidence="1">Uncharacterized protein</fullName>
    </submittedName>
</protein>
<name>M1ZBV1_NITG3</name>
<reference evidence="1 2" key="1">
    <citation type="journal article" date="2013" name="Front. Microbiol.">
        <title>The genome of Nitrospina gracilis illuminates the metabolism and evolution of the major marine nitrite oxidizer.</title>
        <authorList>
            <person name="Luecker S."/>
            <person name="Nowka B."/>
            <person name="Rattei T."/>
            <person name="Spieck E."/>
            <person name="and Daims H."/>
        </authorList>
    </citation>
    <scope>NUCLEOTIDE SEQUENCE [LARGE SCALE GENOMIC DNA]</scope>
    <source>
        <strain evidence="1 2">3/211</strain>
    </source>
</reference>
<dbReference type="Proteomes" id="UP000011704">
    <property type="component" value="Unassembled WGS sequence"/>
</dbReference>
<dbReference type="STRING" id="1266370.NITGR_360043"/>
<organism evidence="1 2">
    <name type="scientific">Nitrospina gracilis (strain 3/211)</name>
    <dbReference type="NCBI Taxonomy" id="1266370"/>
    <lineage>
        <taxon>Bacteria</taxon>
        <taxon>Pseudomonadati</taxon>
        <taxon>Nitrospinota/Tectimicrobiota group</taxon>
        <taxon>Nitrospinota</taxon>
        <taxon>Nitrospinia</taxon>
        <taxon>Nitrospinales</taxon>
        <taxon>Nitrospinaceae</taxon>
        <taxon>Nitrospina</taxon>
    </lineage>
</organism>
<keyword evidence="2" id="KW-1185">Reference proteome</keyword>
<evidence type="ECO:0000313" key="2">
    <source>
        <dbReference type="Proteomes" id="UP000011704"/>
    </source>
</evidence>
<dbReference type="AlphaFoldDB" id="M1ZBV1"/>